<evidence type="ECO:0000256" key="2">
    <source>
        <dbReference type="ARBA" id="ARBA00022692"/>
    </source>
</evidence>
<keyword evidence="4 5" id="KW-0472">Membrane</keyword>
<evidence type="ECO:0000256" key="3">
    <source>
        <dbReference type="ARBA" id="ARBA00022989"/>
    </source>
</evidence>
<dbReference type="InterPro" id="IPR052053">
    <property type="entry name" value="IM_YidH-like"/>
</dbReference>
<feature type="transmembrane region" description="Helical" evidence="5">
    <location>
        <begin position="162"/>
        <end position="182"/>
    </location>
</feature>
<dbReference type="InterPro" id="IPR003807">
    <property type="entry name" value="DUF202"/>
</dbReference>
<proteinExistence type="predicted"/>
<evidence type="ECO:0000259" key="6">
    <source>
        <dbReference type="Pfam" id="PF02656"/>
    </source>
</evidence>
<feature type="transmembrane region" description="Helical" evidence="5">
    <location>
        <begin position="79"/>
        <end position="99"/>
    </location>
</feature>
<dbReference type="GO" id="GO:0012505">
    <property type="term" value="C:endomembrane system"/>
    <property type="evidence" value="ECO:0007669"/>
    <property type="project" value="UniProtKB-SubCell"/>
</dbReference>
<comment type="caution">
    <text evidence="7">The sequence shown here is derived from an EMBL/GenBank/DDBJ whole genome shotgun (WGS) entry which is preliminary data.</text>
</comment>
<dbReference type="Proteomes" id="UP001161757">
    <property type="component" value="Unassembled WGS sequence"/>
</dbReference>
<reference evidence="7" key="1">
    <citation type="submission" date="2023-01" db="EMBL/GenBank/DDBJ databases">
        <title>Exophiala dermititidis isolated from Cystic Fibrosis Patient.</title>
        <authorList>
            <person name="Kurbessoian T."/>
            <person name="Crocker A."/>
            <person name="Murante D."/>
            <person name="Hogan D.A."/>
            <person name="Stajich J.E."/>
        </authorList>
    </citation>
    <scope>NUCLEOTIDE SEQUENCE</scope>
    <source>
        <strain evidence="7">Ex8</strain>
    </source>
</reference>
<keyword evidence="2 5" id="KW-0812">Transmembrane</keyword>
<comment type="subcellular location">
    <subcellularLocation>
        <location evidence="1">Endomembrane system</location>
        <topology evidence="1">Multi-pass membrane protein</topology>
    </subcellularLocation>
</comment>
<keyword evidence="3 5" id="KW-1133">Transmembrane helix</keyword>
<evidence type="ECO:0000256" key="5">
    <source>
        <dbReference type="SAM" id="Phobius"/>
    </source>
</evidence>
<sequence length="185" mass="20385">MTEVEPGRGSLPCAQRMLADASQQEALNLDPNLCRRFPALSTTSTNKGRNKLTRWWRRHVGMAVPHAKCRDHLANERTFLGYLRTSQAFAVLGVVTAQVMRLQHSLAPSPIIGFFVISIPLSCVCHGTAIVITALGALRFLRCQKEMARGYALAGGWEIKCIGTLTTLVIFCMFVLVLAITIEKS</sequence>
<dbReference type="PANTHER" id="PTHR34187:SF1">
    <property type="entry name" value="DUF202 DOMAIN-CONTAINING PROTEIN"/>
    <property type="match status" value="1"/>
</dbReference>
<dbReference type="EMBL" id="JAJGCB010000025">
    <property type="protein sequence ID" value="KAJ8987347.1"/>
    <property type="molecule type" value="Genomic_DNA"/>
</dbReference>
<gene>
    <name evidence="7" type="ORF">HRR80_008502</name>
</gene>
<dbReference type="PANTHER" id="PTHR34187">
    <property type="entry name" value="FGR18P"/>
    <property type="match status" value="1"/>
</dbReference>
<evidence type="ECO:0000313" key="8">
    <source>
        <dbReference type="Proteomes" id="UP001161757"/>
    </source>
</evidence>
<dbReference type="Pfam" id="PF02656">
    <property type="entry name" value="DUF202"/>
    <property type="match status" value="1"/>
</dbReference>
<name>A0AAN6IR13_EXODE</name>
<evidence type="ECO:0000313" key="7">
    <source>
        <dbReference type="EMBL" id="KAJ8987347.1"/>
    </source>
</evidence>
<accession>A0AAN6IR13</accession>
<organism evidence="7 8">
    <name type="scientific">Exophiala dermatitidis</name>
    <name type="common">Black yeast-like fungus</name>
    <name type="synonym">Wangiella dermatitidis</name>
    <dbReference type="NCBI Taxonomy" id="5970"/>
    <lineage>
        <taxon>Eukaryota</taxon>
        <taxon>Fungi</taxon>
        <taxon>Dikarya</taxon>
        <taxon>Ascomycota</taxon>
        <taxon>Pezizomycotina</taxon>
        <taxon>Eurotiomycetes</taxon>
        <taxon>Chaetothyriomycetidae</taxon>
        <taxon>Chaetothyriales</taxon>
        <taxon>Herpotrichiellaceae</taxon>
        <taxon>Exophiala</taxon>
    </lineage>
</organism>
<evidence type="ECO:0000256" key="4">
    <source>
        <dbReference type="ARBA" id="ARBA00023136"/>
    </source>
</evidence>
<feature type="domain" description="DUF202" evidence="6">
    <location>
        <begin position="70"/>
        <end position="145"/>
    </location>
</feature>
<feature type="transmembrane region" description="Helical" evidence="5">
    <location>
        <begin position="111"/>
        <end position="141"/>
    </location>
</feature>
<evidence type="ECO:0000256" key="1">
    <source>
        <dbReference type="ARBA" id="ARBA00004127"/>
    </source>
</evidence>
<dbReference type="AlphaFoldDB" id="A0AAN6IR13"/>
<protein>
    <recommendedName>
        <fullName evidence="6">DUF202 domain-containing protein</fullName>
    </recommendedName>
</protein>